<evidence type="ECO:0000313" key="1">
    <source>
        <dbReference type="EMBL" id="ERM99087.1"/>
    </source>
</evidence>
<proteinExistence type="predicted"/>
<sequence length="113" mass="12387">MVTLTGMRSLGLKICRSLELHSSVQNLAFPLDNLSHPLVDLGNGSPKSIACHHHGPYKSLCCPTCSSHSHRTYSDTFSILIDDDCDLQVVGLMLKTGATPPPIKFSRYFLDTD</sequence>
<protein>
    <submittedName>
        <fullName evidence="1">Uncharacterized protein</fullName>
    </submittedName>
</protein>
<gene>
    <name evidence="1" type="ORF">AMTR_s00101p00115890</name>
</gene>
<dbReference type="AlphaFoldDB" id="W1NU34"/>
<dbReference type="EMBL" id="KI395058">
    <property type="protein sequence ID" value="ERM99087.1"/>
    <property type="molecule type" value="Genomic_DNA"/>
</dbReference>
<dbReference type="Gramene" id="ERM99087">
    <property type="protein sequence ID" value="ERM99087"/>
    <property type="gene ID" value="AMTR_s00101p00115890"/>
</dbReference>
<organism evidence="1 2">
    <name type="scientific">Amborella trichopoda</name>
    <dbReference type="NCBI Taxonomy" id="13333"/>
    <lineage>
        <taxon>Eukaryota</taxon>
        <taxon>Viridiplantae</taxon>
        <taxon>Streptophyta</taxon>
        <taxon>Embryophyta</taxon>
        <taxon>Tracheophyta</taxon>
        <taxon>Spermatophyta</taxon>
        <taxon>Magnoliopsida</taxon>
        <taxon>Amborellales</taxon>
        <taxon>Amborellaceae</taxon>
        <taxon>Amborella</taxon>
    </lineage>
</organism>
<evidence type="ECO:0000313" key="2">
    <source>
        <dbReference type="Proteomes" id="UP000017836"/>
    </source>
</evidence>
<reference evidence="2" key="1">
    <citation type="journal article" date="2013" name="Science">
        <title>The Amborella genome and the evolution of flowering plants.</title>
        <authorList>
            <consortium name="Amborella Genome Project"/>
        </authorList>
    </citation>
    <scope>NUCLEOTIDE SEQUENCE [LARGE SCALE GENOMIC DNA]</scope>
</reference>
<name>W1NU34_AMBTC</name>
<dbReference type="HOGENOM" id="CLU_2136873_0_0_1"/>
<dbReference type="Proteomes" id="UP000017836">
    <property type="component" value="Unassembled WGS sequence"/>
</dbReference>
<keyword evidence="2" id="KW-1185">Reference proteome</keyword>
<accession>W1NU34</accession>